<dbReference type="InterPro" id="IPR004090">
    <property type="entry name" value="Chemotax_Me-accpt_rcpt"/>
</dbReference>
<evidence type="ECO:0000256" key="1">
    <source>
        <dbReference type="ARBA" id="ARBA00007162"/>
    </source>
</evidence>
<dbReference type="Gene3D" id="3.40.190.10">
    <property type="entry name" value="Periplasmic binding protein-like II"/>
    <property type="match status" value="2"/>
</dbReference>
<dbReference type="PROSITE" id="PS50111">
    <property type="entry name" value="CHEMOTAXIS_TRANSDUC_2"/>
    <property type="match status" value="1"/>
</dbReference>
<reference evidence="7 8" key="1">
    <citation type="submission" date="2020-04" db="EMBL/GenBank/DDBJ databases">
        <authorList>
            <person name="Doyle D.A."/>
        </authorList>
    </citation>
    <scope>NUCLEOTIDE SEQUENCE [LARGE SCALE GENOMIC DNA]</scope>
    <source>
        <strain evidence="7 8">P21</strain>
    </source>
</reference>
<dbReference type="AlphaFoldDB" id="A0A7Y0HLH9"/>
<evidence type="ECO:0000256" key="2">
    <source>
        <dbReference type="ARBA" id="ARBA00022729"/>
    </source>
</evidence>
<gene>
    <name evidence="7" type="primary">phnD</name>
    <name evidence="7" type="ORF">HBE96_00710</name>
</gene>
<evidence type="ECO:0000256" key="3">
    <source>
        <dbReference type="ARBA" id="ARBA00023224"/>
    </source>
</evidence>
<dbReference type="NCBIfam" id="TIGR01098">
    <property type="entry name" value="3A0109s03R"/>
    <property type="match status" value="1"/>
</dbReference>
<dbReference type="InterPro" id="IPR005770">
    <property type="entry name" value="PhnD"/>
</dbReference>
<dbReference type="GO" id="GO:0004888">
    <property type="term" value="F:transmembrane signaling receptor activity"/>
    <property type="evidence" value="ECO:0007669"/>
    <property type="project" value="InterPro"/>
</dbReference>
<comment type="similarity">
    <text evidence="4">Belongs to the methyl-accepting chemotaxis (MCP) protein family.</text>
</comment>
<dbReference type="GO" id="GO:0043190">
    <property type="term" value="C:ATP-binding cassette (ABC) transporter complex"/>
    <property type="evidence" value="ECO:0007669"/>
    <property type="project" value="InterPro"/>
</dbReference>
<dbReference type="EMBL" id="JABBNI010000001">
    <property type="protein sequence ID" value="NMM61245.1"/>
    <property type="molecule type" value="Genomic_DNA"/>
</dbReference>
<comment type="similarity">
    <text evidence="1">Belongs to the phosphate/phosphite/phosphonate binding protein family.</text>
</comment>
<dbReference type="InterPro" id="IPR004089">
    <property type="entry name" value="MCPsignal_dom"/>
</dbReference>
<dbReference type="CDD" id="cd01071">
    <property type="entry name" value="PBP2_PhnD_like"/>
    <property type="match status" value="1"/>
</dbReference>
<evidence type="ECO:0000259" key="6">
    <source>
        <dbReference type="PROSITE" id="PS50111"/>
    </source>
</evidence>
<dbReference type="Proteomes" id="UP000537131">
    <property type="component" value="Unassembled WGS sequence"/>
</dbReference>
<dbReference type="PANTHER" id="PTHR32089:SF112">
    <property type="entry name" value="LYSOZYME-LIKE PROTEIN-RELATED"/>
    <property type="match status" value="1"/>
</dbReference>
<proteinExistence type="inferred from homology"/>
<keyword evidence="3 5" id="KW-0807">Transducer</keyword>
<dbReference type="SMART" id="SM00283">
    <property type="entry name" value="MA"/>
    <property type="match status" value="1"/>
</dbReference>
<sequence length="597" mass="66877">MLITVVDILIVMLMINIIDIEKKSAETSLKKEEDNTEIQCLEELFSCWQTLGFDIHQLLWLCKNSVDTLLKVVNDSHEIQKYSEQNSASTEEINVGINEFVNISGKLNNDIIVIEQNSKKSFSALENNKGNVKNIGNYLTKLVKGIENLSKNNLKFQESSKKINNFVSYIRRISNQTNLLALNASIEAARAGESGKGFAVVADEIRKLSDETEKAVVNIDEIVKEIVKDMHQSDTSMNEFKDEISGLQDVAMNSFQLISKVQDIVNENVESIINLKHMSTEQMNTSNSIQTSVDMVATAIEKTYFSTCDSIEMIDTQENKSKELLNYCNKLSDTADYIQSLAAKLKKDNEIIFGINPFTSPENIKTMYIPILERVCKNIGYKARVIIAKDYDALGMGIENNTIDVGWFSPFAYVNAHKKNNIIPIVTPKINGKTSYNGYIIAKKNSGIKAIKDLQNKKFGYVDKESASGYLYAKHMLKINGLNPKELFEKTSFMGSHDNVIKGVLSEEIDAGATYSEALDNLKNNGININSINIISKTEDIPKDAIAVNPRLDKDIVDKLKKSFIEFNEFSGINSNVNGFVSSSDNNYNVIREVLKS</sequence>
<keyword evidence="8" id="KW-1185">Reference proteome</keyword>
<organism evidence="7 8">
    <name type="scientific">Clostridium muellerianum</name>
    <dbReference type="NCBI Taxonomy" id="2716538"/>
    <lineage>
        <taxon>Bacteria</taxon>
        <taxon>Bacillati</taxon>
        <taxon>Bacillota</taxon>
        <taxon>Clostridia</taxon>
        <taxon>Eubacteriales</taxon>
        <taxon>Clostridiaceae</taxon>
        <taxon>Clostridium</taxon>
    </lineage>
</organism>
<name>A0A7Y0HLH9_9CLOT</name>
<dbReference type="GO" id="GO:0007165">
    <property type="term" value="P:signal transduction"/>
    <property type="evidence" value="ECO:0007669"/>
    <property type="project" value="UniProtKB-KW"/>
</dbReference>
<evidence type="ECO:0000256" key="4">
    <source>
        <dbReference type="ARBA" id="ARBA00029447"/>
    </source>
</evidence>
<dbReference type="GO" id="GO:0006935">
    <property type="term" value="P:chemotaxis"/>
    <property type="evidence" value="ECO:0007669"/>
    <property type="project" value="InterPro"/>
</dbReference>
<dbReference type="PANTHER" id="PTHR32089">
    <property type="entry name" value="METHYL-ACCEPTING CHEMOTAXIS PROTEIN MCPB"/>
    <property type="match status" value="1"/>
</dbReference>
<evidence type="ECO:0000313" key="8">
    <source>
        <dbReference type="Proteomes" id="UP000537131"/>
    </source>
</evidence>
<protein>
    <submittedName>
        <fullName evidence="7">Phosphate/phosphite/phosphonate ABC transporter substrate-binding protein</fullName>
    </submittedName>
</protein>
<dbReference type="Gene3D" id="1.10.287.950">
    <property type="entry name" value="Methyl-accepting chemotaxis protein"/>
    <property type="match status" value="1"/>
</dbReference>
<dbReference type="PRINTS" id="PR00260">
    <property type="entry name" value="CHEMTRNSDUCR"/>
</dbReference>
<feature type="domain" description="Methyl-accepting transducer" evidence="6">
    <location>
        <begin position="71"/>
        <end position="297"/>
    </location>
</feature>
<dbReference type="SUPFAM" id="SSF58104">
    <property type="entry name" value="Methyl-accepting chemotaxis protein (MCP) signaling domain"/>
    <property type="match status" value="1"/>
</dbReference>
<reference evidence="7 8" key="2">
    <citation type="submission" date="2020-06" db="EMBL/GenBank/DDBJ databases">
        <title>Complete Genome Sequence of Clostridium muelleri sp. nov. P21T, an Acid-Alcohol Producing Acetogen Isolated from Old Hay.</title>
        <authorList>
            <person name="Duncan K.E."/>
            <person name="Tanner R.S."/>
        </authorList>
    </citation>
    <scope>NUCLEOTIDE SEQUENCE [LARGE SCALE GENOMIC DNA]</scope>
    <source>
        <strain evidence="7 8">P21</strain>
    </source>
</reference>
<evidence type="ECO:0000256" key="5">
    <source>
        <dbReference type="PROSITE-ProRule" id="PRU00284"/>
    </source>
</evidence>
<dbReference type="SUPFAM" id="SSF53850">
    <property type="entry name" value="Periplasmic binding protein-like II"/>
    <property type="match status" value="1"/>
</dbReference>
<dbReference type="Pfam" id="PF12974">
    <property type="entry name" value="Phosphonate-bd"/>
    <property type="match status" value="1"/>
</dbReference>
<dbReference type="Pfam" id="PF00015">
    <property type="entry name" value="MCPsignal"/>
    <property type="match status" value="1"/>
</dbReference>
<dbReference type="GO" id="GO:0055085">
    <property type="term" value="P:transmembrane transport"/>
    <property type="evidence" value="ECO:0007669"/>
    <property type="project" value="InterPro"/>
</dbReference>
<comment type="caution">
    <text evidence="7">The sequence shown here is derived from an EMBL/GenBank/DDBJ whole genome shotgun (WGS) entry which is preliminary data.</text>
</comment>
<evidence type="ECO:0000313" key="7">
    <source>
        <dbReference type="EMBL" id="NMM61245.1"/>
    </source>
</evidence>
<keyword evidence="2" id="KW-0732">Signal</keyword>
<accession>A0A7Y0HLH9</accession>